<evidence type="ECO:0000256" key="3">
    <source>
        <dbReference type="ARBA" id="ARBA00022490"/>
    </source>
</evidence>
<name>A0A1G6QCX2_9PSEU</name>
<protein>
    <submittedName>
        <fullName evidence="5">EspG family protein</fullName>
    </submittedName>
</protein>
<evidence type="ECO:0000256" key="2">
    <source>
        <dbReference type="ARBA" id="ARBA00006411"/>
    </source>
</evidence>
<accession>A0A1G6QCX2</accession>
<dbReference type="RefSeq" id="WP_091450257.1">
    <property type="nucleotide sequence ID" value="NZ_FMZZ01000005.1"/>
</dbReference>
<evidence type="ECO:0000313" key="6">
    <source>
        <dbReference type="Proteomes" id="UP000199501"/>
    </source>
</evidence>
<gene>
    <name evidence="5" type="ORF">SAMN05216174_105221</name>
</gene>
<dbReference type="AlphaFoldDB" id="A0A1G6QCX2"/>
<proteinExistence type="inferred from homology"/>
<keyword evidence="3" id="KW-0963">Cytoplasm</keyword>
<dbReference type="InterPro" id="IPR025734">
    <property type="entry name" value="EspG"/>
</dbReference>
<evidence type="ECO:0000313" key="5">
    <source>
        <dbReference type="EMBL" id="SDC90229.1"/>
    </source>
</evidence>
<dbReference type="Proteomes" id="UP000199501">
    <property type="component" value="Unassembled WGS sequence"/>
</dbReference>
<organism evidence="5 6">
    <name type="scientific">Actinokineospora iranica</name>
    <dbReference type="NCBI Taxonomy" id="1271860"/>
    <lineage>
        <taxon>Bacteria</taxon>
        <taxon>Bacillati</taxon>
        <taxon>Actinomycetota</taxon>
        <taxon>Actinomycetes</taxon>
        <taxon>Pseudonocardiales</taxon>
        <taxon>Pseudonocardiaceae</taxon>
        <taxon>Actinokineospora</taxon>
    </lineage>
</organism>
<keyword evidence="4" id="KW-0143">Chaperone</keyword>
<dbReference type="Pfam" id="PF14011">
    <property type="entry name" value="ESX-1_EspG"/>
    <property type="match status" value="1"/>
</dbReference>
<dbReference type="OrthoDB" id="5175124at2"/>
<dbReference type="EMBL" id="FMZZ01000005">
    <property type="protein sequence ID" value="SDC90229.1"/>
    <property type="molecule type" value="Genomic_DNA"/>
</dbReference>
<sequence>MPRSFSLSLAAVDMLSQALRVNCRLFPFEIPSFGQLEEDRNRIAKVVFTDLSNRGLIHHSEVDPDVAAALTVTSDHDIGIGMMGTVNHDRRIRARAAAAGSTAVLAIQEGQSIQFDLISPAALARSLVALLPPAQAGPGQSVQVIEAAPQPRDDSGGGFVQPVRAPRTNTDAQLRMAAAMLERPRTGYGFFTVSGRGRHGREVDAGTVSWIDTDAGRYLSLSRPEPNGAIRATYSPADNARLAQQLGDLILSAAPTTRP</sequence>
<keyword evidence="6" id="KW-1185">Reference proteome</keyword>
<evidence type="ECO:0000256" key="1">
    <source>
        <dbReference type="ARBA" id="ARBA00004496"/>
    </source>
</evidence>
<dbReference type="STRING" id="1271860.SAMN05216174_105221"/>
<evidence type="ECO:0000256" key="4">
    <source>
        <dbReference type="ARBA" id="ARBA00023186"/>
    </source>
</evidence>
<reference evidence="6" key="1">
    <citation type="submission" date="2016-10" db="EMBL/GenBank/DDBJ databases">
        <authorList>
            <person name="Varghese N."/>
            <person name="Submissions S."/>
        </authorList>
    </citation>
    <scope>NUCLEOTIDE SEQUENCE [LARGE SCALE GENOMIC DNA]</scope>
    <source>
        <strain evidence="6">IBRC-M 10403</strain>
    </source>
</reference>
<comment type="subcellular location">
    <subcellularLocation>
        <location evidence="1">Cytoplasm</location>
    </subcellularLocation>
</comment>
<comment type="similarity">
    <text evidence="2">Belongs to the EspG family.</text>
</comment>